<dbReference type="GO" id="GO:0016740">
    <property type="term" value="F:transferase activity"/>
    <property type="evidence" value="ECO:0007669"/>
    <property type="project" value="UniProtKB-KW"/>
</dbReference>
<gene>
    <name evidence="1" type="ORF">CAN33_0010465</name>
</gene>
<keyword evidence="1" id="KW-0808">Transferase</keyword>
<comment type="caution">
    <text evidence="1">The sequence shown here is derived from an EMBL/GenBank/DDBJ whole genome shotgun (WGS) entry which is preliminary data.</text>
</comment>
<dbReference type="Proteomes" id="UP000197666">
    <property type="component" value="Unassembled WGS sequence"/>
</dbReference>
<dbReference type="VEuPathDB" id="FungiDB:ASPNIDRAFT2_1170541"/>
<dbReference type="AlphaFoldDB" id="A0A505I418"/>
<protein>
    <submittedName>
        <fullName evidence="1">Phosphotransferase enzyme family protein</fullName>
    </submittedName>
</protein>
<name>A0A505I418_ASPNG</name>
<evidence type="ECO:0000313" key="1">
    <source>
        <dbReference type="EMBL" id="TPR05639.1"/>
    </source>
</evidence>
<sequence>MAAPYRLIPEALSVAKRSAENGSVAAEFEIASLAKHQEIWNNSPKRAITRTMVGPNLVQFGVSQM</sequence>
<accession>A0A505I418</accession>
<proteinExistence type="predicted"/>
<dbReference type="EMBL" id="NKJJ02000011">
    <property type="protein sequence ID" value="TPR05639.1"/>
    <property type="molecule type" value="Genomic_DNA"/>
</dbReference>
<dbReference type="VEuPathDB" id="FungiDB:M747DRAFT_229720"/>
<organism evidence="1 2">
    <name type="scientific">Aspergillus niger</name>
    <dbReference type="NCBI Taxonomy" id="5061"/>
    <lineage>
        <taxon>Eukaryota</taxon>
        <taxon>Fungi</taxon>
        <taxon>Dikarya</taxon>
        <taxon>Ascomycota</taxon>
        <taxon>Pezizomycotina</taxon>
        <taxon>Eurotiomycetes</taxon>
        <taxon>Eurotiomycetidae</taxon>
        <taxon>Eurotiales</taxon>
        <taxon>Aspergillaceae</taxon>
        <taxon>Aspergillus</taxon>
        <taxon>Aspergillus subgen. Circumdati</taxon>
    </lineage>
</organism>
<dbReference type="VEuPathDB" id="FungiDB:An13g01410"/>
<reference evidence="2" key="1">
    <citation type="submission" date="2018-10" db="EMBL/GenBank/DDBJ databases">
        <title>FDA dAtabase for Regulatory Grade micrObial Sequences (FDA-ARGOS): Supporting development and validation of Infectious Disease Dx tests.</title>
        <authorList>
            <person name="Kerrigan L."/>
            <person name="Tallon L."/>
            <person name="Sadzewicz L."/>
            <person name="Sengamalay N."/>
            <person name="Ott S."/>
            <person name="Godinez A."/>
            <person name="Nagaraj S."/>
            <person name="Vavikolanu K."/>
            <person name="Nadendla S."/>
            <person name="George J."/>
            <person name="Sichtig H."/>
        </authorList>
    </citation>
    <scope>NUCLEOTIDE SEQUENCE [LARGE SCALE GENOMIC DNA]</scope>
    <source>
        <strain evidence="2">FDAARGOS_311</strain>
    </source>
</reference>
<evidence type="ECO:0000313" key="2">
    <source>
        <dbReference type="Proteomes" id="UP000197666"/>
    </source>
</evidence>